<keyword evidence="7 10" id="KW-1133">Transmembrane helix</keyword>
<keyword evidence="2 10" id="KW-0813">Transport</keyword>
<dbReference type="PANTHER" id="PTHR43386:SF24">
    <property type="entry name" value="OLIGOPEPTIDE TRANSPORT SYSTEM PERMEASE PROTEIN AMID"/>
    <property type="match status" value="1"/>
</dbReference>
<comment type="similarity">
    <text evidence="9">Belongs to the binding-protein-dependent transport system permease family. OppBC subfamily.</text>
</comment>
<proteinExistence type="inferred from homology"/>
<dbReference type="CDD" id="cd06261">
    <property type="entry name" value="TM_PBP2"/>
    <property type="match status" value="1"/>
</dbReference>
<dbReference type="PROSITE" id="PS50928">
    <property type="entry name" value="ABC_TM1"/>
    <property type="match status" value="1"/>
</dbReference>
<feature type="transmembrane region" description="Helical" evidence="10">
    <location>
        <begin position="218"/>
        <end position="236"/>
    </location>
</feature>
<feature type="domain" description="ABC transmembrane type-1" evidence="11">
    <location>
        <begin position="79"/>
        <end position="263"/>
    </location>
</feature>
<dbReference type="GO" id="GO:0055085">
    <property type="term" value="P:transmembrane transport"/>
    <property type="evidence" value="ECO:0007669"/>
    <property type="project" value="InterPro"/>
</dbReference>
<evidence type="ECO:0000313" key="12">
    <source>
        <dbReference type="EMBL" id="KAA8501840.1"/>
    </source>
</evidence>
<comment type="subcellular location">
    <subcellularLocation>
        <location evidence="1 10">Cell membrane</location>
        <topology evidence="1 10">Multi-pass membrane protein</topology>
    </subcellularLocation>
</comment>
<dbReference type="Proteomes" id="UP000322025">
    <property type="component" value="Unassembled WGS sequence"/>
</dbReference>
<dbReference type="EMBL" id="VMSO01000006">
    <property type="protein sequence ID" value="KAA8501840.1"/>
    <property type="molecule type" value="Genomic_DNA"/>
</dbReference>
<dbReference type="OrthoDB" id="9797852at2"/>
<evidence type="ECO:0000256" key="3">
    <source>
        <dbReference type="ARBA" id="ARBA00022475"/>
    </source>
</evidence>
<dbReference type="AlphaFoldDB" id="A0A5M9HY48"/>
<evidence type="ECO:0000256" key="6">
    <source>
        <dbReference type="ARBA" id="ARBA00022927"/>
    </source>
</evidence>
<evidence type="ECO:0000259" key="11">
    <source>
        <dbReference type="PROSITE" id="PS50928"/>
    </source>
</evidence>
<gene>
    <name evidence="12" type="ORF">FNY66_06730</name>
</gene>
<dbReference type="Gene3D" id="1.10.3720.10">
    <property type="entry name" value="MetI-like"/>
    <property type="match status" value="1"/>
</dbReference>
<feature type="transmembrane region" description="Helical" evidence="10">
    <location>
        <begin position="114"/>
        <end position="136"/>
    </location>
</feature>
<evidence type="ECO:0000256" key="10">
    <source>
        <dbReference type="RuleBase" id="RU363032"/>
    </source>
</evidence>
<dbReference type="Pfam" id="PF00528">
    <property type="entry name" value="BPD_transp_1"/>
    <property type="match status" value="1"/>
</dbReference>
<feature type="transmembrane region" description="Helical" evidence="10">
    <location>
        <begin position="192"/>
        <end position="212"/>
    </location>
</feature>
<dbReference type="RefSeq" id="WP_150310647.1">
    <property type="nucleotide sequence ID" value="NZ_VMSO01000006.1"/>
</dbReference>
<dbReference type="GO" id="GO:0015031">
    <property type="term" value="P:protein transport"/>
    <property type="evidence" value="ECO:0007669"/>
    <property type="project" value="UniProtKB-KW"/>
</dbReference>
<dbReference type="PANTHER" id="PTHR43386">
    <property type="entry name" value="OLIGOPEPTIDE TRANSPORT SYSTEM PERMEASE PROTEIN APPC"/>
    <property type="match status" value="1"/>
</dbReference>
<dbReference type="SUPFAM" id="SSF161098">
    <property type="entry name" value="MetI-like"/>
    <property type="match status" value="1"/>
</dbReference>
<evidence type="ECO:0000256" key="9">
    <source>
        <dbReference type="ARBA" id="ARBA00024202"/>
    </source>
</evidence>
<reference evidence="12" key="1">
    <citation type="submission" date="2019-07" db="EMBL/GenBank/DDBJ databases">
        <authorList>
            <person name="Wongkuna S."/>
            <person name="Scaria J."/>
        </authorList>
    </citation>
    <scope>NUCLEOTIDE SEQUENCE [LARGE SCALE GENOMIC DNA]</scope>
    <source>
        <strain evidence="12">SW178</strain>
    </source>
</reference>
<keyword evidence="6" id="KW-0653">Protein transport</keyword>
<evidence type="ECO:0000256" key="4">
    <source>
        <dbReference type="ARBA" id="ARBA00022692"/>
    </source>
</evidence>
<feature type="transmembrane region" description="Helical" evidence="10">
    <location>
        <begin position="75"/>
        <end position="102"/>
    </location>
</feature>
<evidence type="ECO:0000256" key="2">
    <source>
        <dbReference type="ARBA" id="ARBA00022448"/>
    </source>
</evidence>
<dbReference type="InterPro" id="IPR025966">
    <property type="entry name" value="OppC_N"/>
</dbReference>
<keyword evidence="8 10" id="KW-0472">Membrane</keyword>
<dbReference type="InterPro" id="IPR000515">
    <property type="entry name" value="MetI-like"/>
</dbReference>
<accession>A0A5M9HY48</accession>
<dbReference type="InterPro" id="IPR050366">
    <property type="entry name" value="BP-dependent_transpt_permease"/>
</dbReference>
<evidence type="ECO:0000256" key="8">
    <source>
        <dbReference type="ARBA" id="ARBA00023136"/>
    </source>
</evidence>
<keyword evidence="13" id="KW-1185">Reference proteome</keyword>
<comment type="caution">
    <text evidence="12">The sequence shown here is derived from an EMBL/GenBank/DDBJ whole genome shotgun (WGS) entry which is preliminary data.</text>
</comment>
<protein>
    <submittedName>
        <fullName evidence="12">ABC transporter permease</fullName>
    </submittedName>
</protein>
<evidence type="ECO:0000313" key="13">
    <source>
        <dbReference type="Proteomes" id="UP000322025"/>
    </source>
</evidence>
<evidence type="ECO:0000256" key="1">
    <source>
        <dbReference type="ARBA" id="ARBA00004651"/>
    </source>
</evidence>
<evidence type="ECO:0000256" key="5">
    <source>
        <dbReference type="ARBA" id="ARBA00022856"/>
    </source>
</evidence>
<sequence length="286" mass="31101">MLRRIRQHWKNYIGNSRMALIGCTILGIWIVLAVAVPLFGPWSYSEQNAEIRNQGASLLHWFGTDRFGRDLFTRVWYGAGISLAVGIFSTLINGIIGVLYGAVSGYAGGRTDMALMRIADIIYAIPSMLYVILITLVMGAGVGSMILGLCVAGWISMARIARGEIIKLKETEYAYAARMEGISPLRILLKHLLPNAAGTIVVNMIFLVPQAIFTEAFLSFLGVGIAAPAASLGTIIQEARSQMMLYPYQMIFPLIVLCVMLLALNMAGTAVEQRVGQHSGKGTGNR</sequence>
<dbReference type="InterPro" id="IPR035906">
    <property type="entry name" value="MetI-like_sf"/>
</dbReference>
<dbReference type="GO" id="GO:0005886">
    <property type="term" value="C:plasma membrane"/>
    <property type="evidence" value="ECO:0007669"/>
    <property type="project" value="UniProtKB-SubCell"/>
</dbReference>
<evidence type="ECO:0000256" key="7">
    <source>
        <dbReference type="ARBA" id="ARBA00022989"/>
    </source>
</evidence>
<feature type="transmembrane region" description="Helical" evidence="10">
    <location>
        <begin position="20"/>
        <end position="40"/>
    </location>
</feature>
<keyword evidence="3" id="KW-1003">Cell membrane</keyword>
<feature type="transmembrane region" description="Helical" evidence="10">
    <location>
        <begin position="248"/>
        <end position="267"/>
    </location>
</feature>
<organism evidence="12 13">
    <name type="scientific">Mediterraneibacter catenae</name>
    <dbReference type="NCBI Taxonomy" id="2594882"/>
    <lineage>
        <taxon>Bacteria</taxon>
        <taxon>Bacillati</taxon>
        <taxon>Bacillota</taxon>
        <taxon>Clostridia</taxon>
        <taxon>Lachnospirales</taxon>
        <taxon>Lachnospiraceae</taxon>
        <taxon>Mediterraneibacter</taxon>
    </lineage>
</organism>
<keyword evidence="5" id="KW-0571">Peptide transport</keyword>
<name>A0A5M9HY48_9FIRM</name>
<dbReference type="GO" id="GO:0015833">
    <property type="term" value="P:peptide transport"/>
    <property type="evidence" value="ECO:0007669"/>
    <property type="project" value="UniProtKB-KW"/>
</dbReference>
<keyword evidence="4 10" id="KW-0812">Transmembrane</keyword>
<dbReference type="Pfam" id="PF12911">
    <property type="entry name" value="OppC_N"/>
    <property type="match status" value="1"/>
</dbReference>